<comment type="caution">
    <text evidence="1">The sequence shown here is derived from an EMBL/GenBank/DDBJ whole genome shotgun (WGS) entry which is preliminary data.</text>
</comment>
<evidence type="ECO:0008006" key="5">
    <source>
        <dbReference type="Google" id="ProtNLM"/>
    </source>
</evidence>
<sequence length="72" mass="7918">MKQLFRTLIQPSVALNALKIALVVGTVLNVINQGEAIWGEADLRIGHALLNYLVPYCVASYSAAKHQLDKQK</sequence>
<organism evidence="1 4">
    <name type="scientific">Salinivibrio kushneri</name>
    <dbReference type="NCBI Taxonomy" id="1908198"/>
    <lineage>
        <taxon>Bacteria</taxon>
        <taxon>Pseudomonadati</taxon>
        <taxon>Pseudomonadota</taxon>
        <taxon>Gammaproteobacteria</taxon>
        <taxon>Vibrionales</taxon>
        <taxon>Vibrionaceae</taxon>
        <taxon>Salinivibrio</taxon>
    </lineage>
</organism>
<reference evidence="3 4" key="1">
    <citation type="journal article" date="2017" name="Genome Announc.">
        <title>Draft Genome Sequences of Salinivibrio proteolyticus, Salinivibrio sharmensis, Salinivibrio siamensis, Salinivibrio costicola subsp. alcaliphilus, Salinivibrio costicola subsp. vallismortis, and 29 New Isolates Belonging to the Genus Salinivibrio.</title>
        <authorList>
            <person name="Lopez-Hermoso C."/>
            <person name="de la Haba R.R."/>
            <person name="Sanchez-Porro C."/>
            <person name="Bayliss S.C."/>
            <person name="Feil E.J."/>
            <person name="Ventosa A."/>
        </authorList>
    </citation>
    <scope>NUCLEOTIDE SEQUENCE [LARGE SCALE GENOMIC DNA]</scope>
    <source>
        <strain evidence="1 4">AL184</strain>
        <strain evidence="2 3">IC202</strain>
    </source>
</reference>
<evidence type="ECO:0000313" key="3">
    <source>
        <dbReference type="Proteomes" id="UP000188726"/>
    </source>
</evidence>
<dbReference type="EMBL" id="MUEO01000046">
    <property type="protein sequence ID" value="OOE42236.1"/>
    <property type="molecule type" value="Genomic_DNA"/>
</dbReference>
<dbReference type="RefSeq" id="WP_069362682.1">
    <property type="nucleotide sequence ID" value="NZ_CP040021.1"/>
</dbReference>
<evidence type="ECO:0000313" key="4">
    <source>
        <dbReference type="Proteomes" id="UP000189021"/>
    </source>
</evidence>
<evidence type="ECO:0000313" key="1">
    <source>
        <dbReference type="EMBL" id="OOE41756.1"/>
    </source>
</evidence>
<accession>A0AB36K2L5</accession>
<dbReference type="Proteomes" id="UP000189021">
    <property type="component" value="Unassembled WGS sequence"/>
</dbReference>
<keyword evidence="4" id="KW-1185">Reference proteome</keyword>
<gene>
    <name evidence="1" type="ORF">BZG00_01945</name>
    <name evidence="2" type="ORF">BZG09_14240</name>
</gene>
<evidence type="ECO:0000313" key="2">
    <source>
        <dbReference type="EMBL" id="OOE42236.1"/>
    </source>
</evidence>
<name>A0AB36K2L5_9GAMM</name>
<dbReference type="AlphaFoldDB" id="A0AB36K2L5"/>
<dbReference type="EMBL" id="MUEK01000001">
    <property type="protein sequence ID" value="OOE41756.1"/>
    <property type="molecule type" value="Genomic_DNA"/>
</dbReference>
<dbReference type="NCBIfam" id="NF038050">
    <property type="entry name" value="NrtS"/>
    <property type="match status" value="1"/>
</dbReference>
<dbReference type="InterPro" id="IPR047700">
    <property type="entry name" value="NrtS-like"/>
</dbReference>
<proteinExistence type="predicted"/>
<protein>
    <recommendedName>
        <fullName evidence="5">Phosphoenolpyruvate protein kinase</fullName>
    </recommendedName>
</protein>
<dbReference type="GeneID" id="89609517"/>
<dbReference type="Proteomes" id="UP000188726">
    <property type="component" value="Unassembled WGS sequence"/>
</dbReference>